<dbReference type="PROSITE" id="PS50092">
    <property type="entry name" value="TSP1"/>
    <property type="match status" value="11"/>
</dbReference>
<evidence type="ECO:0008006" key="2">
    <source>
        <dbReference type="Google" id="ProtNLM"/>
    </source>
</evidence>
<name>A0A6C0CSW2_9ZZZZ</name>
<reference evidence="1" key="1">
    <citation type="journal article" date="2020" name="Nature">
        <title>Giant virus diversity and host interactions through global metagenomics.</title>
        <authorList>
            <person name="Schulz F."/>
            <person name="Roux S."/>
            <person name="Paez-Espino D."/>
            <person name="Jungbluth S."/>
            <person name="Walsh D.A."/>
            <person name="Denef V.J."/>
            <person name="McMahon K.D."/>
            <person name="Konstantinidis K.T."/>
            <person name="Eloe-Fadrosh E.A."/>
            <person name="Kyrpides N.C."/>
            <person name="Woyke T."/>
        </authorList>
    </citation>
    <scope>NUCLEOTIDE SEQUENCE</scope>
    <source>
        <strain evidence="1">GVMAG-M-3300021473-15</strain>
    </source>
</reference>
<protein>
    <recommendedName>
        <fullName evidence="2">Spondin-like TSP1 domain-containing protein</fullName>
    </recommendedName>
</protein>
<dbReference type="InterPro" id="IPR000884">
    <property type="entry name" value="TSP1_rpt"/>
</dbReference>
<dbReference type="Gene3D" id="2.20.100.10">
    <property type="entry name" value="Thrombospondin type-1 (TSP1) repeat"/>
    <property type="match status" value="12"/>
</dbReference>
<dbReference type="PANTHER" id="PTHR20920:SF5">
    <property type="entry name" value="SMB DOMAIN-CONTAINING PROTEIN"/>
    <property type="match status" value="1"/>
</dbReference>
<dbReference type="SUPFAM" id="SSF82895">
    <property type="entry name" value="TSP-1 type 1 repeat"/>
    <property type="match status" value="5"/>
</dbReference>
<dbReference type="AlphaFoldDB" id="A0A6C0CSW2"/>
<proteinExistence type="predicted"/>
<dbReference type="Pfam" id="PF00090">
    <property type="entry name" value="TSP_1"/>
    <property type="match status" value="10"/>
</dbReference>
<sequence length="945" mass="101005">MSWIGIVFLFSFIVLLTVLFLPKSWIPEIVTTSLHDFAFSLGLTASQTRTNVSISGSELSSSQTPKMSVSILQASYSSSSDTSAFVLVTGLVSNLSSSQSSITCVVGSWMDDVTQPCNVSCGTGTKGQKREITTQGKDCPALTQTVPCVQSSCPTDCVVGPWTDDLTRPCNVSCGTGTKGQKREITTQGKDCPALTQTVPCVQSPCPTDCVVGPWTDDLTRPCNVSCGTGTKGQKREITTQGKDCPALTQTVPCVQSPCPTDCVVGAWTDDLTRPCNVSCGTGTKGQKREITTQGKDCPALTQTVPCVQSPCPTDCVVGPWTDDLTRPCNVSCGTGTKGQKREITIPPLYQGKECPALTQTTTCVQSCPIDCVVGTTWIDDLSQPCSVGCGTGTKGQKREIITHPMNQGQECPSLTQIVQCVQPDCPSDCVVGPWTDDPTQPCNVSCGTGMKRQTREIYTPVAQQGRDCHPPLTQNVPCLQSPCPIDCVVGAWMDDLTRPCNVSCGTGIKGQKREIVTHPMYQGKECPVLTQTTPCVQTPCPIDCVVGMWMDDISQPCSVTCGTGTKGQKREIVTHPMYQGKACPVLTQSVSCIQTPCPTDCVVGAWTDDLTQPCSVSCGTGSKVQKREILTPVAYRSDDCNPMLIQTVPCIQKPCSVDCVVGIWVDEPCSVSCGVGTKIQNREVLVRPVYEGKECPVVTQTVSCTLPACPINCSVGPWQEYPTLTCNTGSLNCGPGTRQQFRQVTVQPENGGTPCPGLTQSVSCSKIACVPPGFTRCGDNLINIKTSFCCDNSTGVSVPWGSVPGIPYGTQTACCNGVPYDDTKQYCCGNSIYNMNGLTKYDFKCCNNNLYNIQGHHNTDCCNSSMAYNVDTERCCMNTISRTLGNPVNGSCCAVTAYDTKQYSCNRGRLLSLADNVTINAAINTTVPLFNIPEQPMYITPTSI</sequence>
<dbReference type="InterPro" id="IPR036383">
    <property type="entry name" value="TSP1_rpt_sf"/>
</dbReference>
<dbReference type="SMART" id="SM00209">
    <property type="entry name" value="TSP1"/>
    <property type="match status" value="12"/>
</dbReference>
<evidence type="ECO:0000313" key="1">
    <source>
        <dbReference type="EMBL" id="QHT06789.1"/>
    </source>
</evidence>
<dbReference type="InterPro" id="IPR039942">
    <property type="entry name" value="SBSPO"/>
</dbReference>
<dbReference type="PANTHER" id="PTHR20920">
    <property type="entry name" value="RPE-SPONDIN"/>
    <property type="match status" value="1"/>
</dbReference>
<accession>A0A6C0CSW2</accession>
<organism evidence="1">
    <name type="scientific">viral metagenome</name>
    <dbReference type="NCBI Taxonomy" id="1070528"/>
    <lineage>
        <taxon>unclassified sequences</taxon>
        <taxon>metagenomes</taxon>
        <taxon>organismal metagenomes</taxon>
    </lineage>
</organism>
<dbReference type="EMBL" id="MN739475">
    <property type="protein sequence ID" value="QHT06789.1"/>
    <property type="molecule type" value="Genomic_DNA"/>
</dbReference>